<dbReference type="AlphaFoldDB" id="A0A382TSI6"/>
<evidence type="ECO:0000259" key="1">
    <source>
        <dbReference type="Pfam" id="PF13501"/>
    </source>
</evidence>
<name>A0A382TSI6_9ZZZZ</name>
<accession>A0A382TSI6</accession>
<reference evidence="2" key="1">
    <citation type="submission" date="2018-05" db="EMBL/GenBank/DDBJ databases">
        <authorList>
            <person name="Lanie J.A."/>
            <person name="Ng W.-L."/>
            <person name="Kazmierczak K.M."/>
            <person name="Andrzejewski T.M."/>
            <person name="Davidsen T.M."/>
            <person name="Wayne K.J."/>
            <person name="Tettelin H."/>
            <person name="Glass J.I."/>
            <person name="Rusch D."/>
            <person name="Podicherti R."/>
            <person name="Tsui H.-C.T."/>
            <person name="Winkler M.E."/>
        </authorList>
    </citation>
    <scope>NUCLEOTIDE SEQUENCE</scope>
</reference>
<dbReference type="Gene3D" id="2.60.40.2470">
    <property type="entry name" value="SoxY domain"/>
    <property type="match status" value="1"/>
</dbReference>
<proteinExistence type="predicted"/>
<protein>
    <recommendedName>
        <fullName evidence="1">Ig-like SoxY domain-containing protein</fullName>
    </recommendedName>
</protein>
<gene>
    <name evidence="2" type="ORF">METZ01_LOCUS377853</name>
</gene>
<dbReference type="InterPro" id="IPR038162">
    <property type="entry name" value="SoxY_sf"/>
</dbReference>
<dbReference type="EMBL" id="UINC01138820">
    <property type="protein sequence ID" value="SVD24999.1"/>
    <property type="molecule type" value="Genomic_DNA"/>
</dbReference>
<dbReference type="Pfam" id="PF13501">
    <property type="entry name" value="SoxY"/>
    <property type="match status" value="1"/>
</dbReference>
<sequence length="185" mass="20745">MKKPGFTSSTFTGLSWTRRKFLTLGAGAIPLLTLSRKNQAEDFDYQGNPFRDRFQSFRRTFRVEPDREEAERIVRHIIRGREPRTNLIDLDVPDIAENGSAVPVVIQINCAMTEHDYPPLVHLLALENPFPEIAKYRFTPACGKAQVTARIRMRATAPLVVIAEMSDGSVGVMEKIVNVTLGACT</sequence>
<organism evidence="2">
    <name type="scientific">marine metagenome</name>
    <dbReference type="NCBI Taxonomy" id="408172"/>
    <lineage>
        <taxon>unclassified sequences</taxon>
        <taxon>metagenomes</taxon>
        <taxon>ecological metagenomes</taxon>
    </lineage>
</organism>
<dbReference type="InterPro" id="IPR032711">
    <property type="entry name" value="SoxY"/>
</dbReference>
<evidence type="ECO:0000313" key="2">
    <source>
        <dbReference type="EMBL" id="SVD24999.1"/>
    </source>
</evidence>
<feature type="domain" description="Ig-like SoxY" evidence="1">
    <location>
        <begin position="85"/>
        <end position="184"/>
    </location>
</feature>